<dbReference type="InterPro" id="IPR008947">
    <property type="entry name" value="PLipase_C/P1_nuclease_dom_sf"/>
</dbReference>
<dbReference type="Pfam" id="PF02265">
    <property type="entry name" value="S1-P1_nuclease"/>
    <property type="match status" value="1"/>
</dbReference>
<dbReference type="GO" id="GO:0004519">
    <property type="term" value="F:endonuclease activity"/>
    <property type="evidence" value="ECO:0007669"/>
    <property type="project" value="UniProtKB-KW"/>
</dbReference>
<keyword evidence="3" id="KW-0255">Endonuclease</keyword>
<keyword evidence="6" id="KW-0325">Glycoprotein</keyword>
<reference evidence="7 8" key="1">
    <citation type="submission" date="2017-08" db="EMBL/GenBank/DDBJ databases">
        <title>Infants hospitalized years apart are colonized by the same room-sourced microbial strains.</title>
        <authorList>
            <person name="Brooks B."/>
            <person name="Olm M.R."/>
            <person name="Firek B.A."/>
            <person name="Baker R."/>
            <person name="Thomas B.C."/>
            <person name="Morowitz M.J."/>
            <person name="Banfield J.F."/>
        </authorList>
    </citation>
    <scope>NUCLEOTIDE SEQUENCE [LARGE SCALE GENOMIC DNA]</scope>
    <source>
        <strain evidence="7">S2_012_000_R2_81</strain>
    </source>
</reference>
<evidence type="ECO:0000313" key="7">
    <source>
        <dbReference type="EMBL" id="PZP28174.1"/>
    </source>
</evidence>
<dbReference type="InterPro" id="IPR003154">
    <property type="entry name" value="S1/P1nuclease"/>
</dbReference>
<dbReference type="GO" id="GO:0006308">
    <property type="term" value="P:DNA catabolic process"/>
    <property type="evidence" value="ECO:0007669"/>
    <property type="project" value="InterPro"/>
</dbReference>
<keyword evidence="4" id="KW-0378">Hydrolase</keyword>
<keyword evidence="1" id="KW-0540">Nuclease</keyword>
<name>A0A2W5DEI5_9BURK</name>
<sequence length="388" mass="41755">MAGGAALWRVLGAGLTHHFTQQRHARGMIAALPASRSLPMRRLLATALTTALTATLPLSAHAWGADGHETVGAIAAQLIAGSPAEARVNALLGGLTLPQATVWADCVKGIVPKLGYTYPNLGKYASCAPLETPARIAEMADYVRRNQDQCHPKPGEESCHQQYHYTDIALQRSRYLEGFTGTSGHDVVAALRASILVLRGQPAPAPFDLKPREALLLMVHVVGDMHEPLHVGAIYLDHDGHEVDPDKTGFDPASNTVGGNAILVANPTTPQHAPPQGQPPRLPRLHTLWDNVPAAMAPDHVDAAWLAQARKVKPSSGDALDWPARWASESLEEARLVYDGLSFSPKQDKAWTATLPTGYAQREDAIKRRELTLAGARLAQLLKTVFPN</sequence>
<dbReference type="EMBL" id="QFOD01000024">
    <property type="protein sequence ID" value="PZP28174.1"/>
    <property type="molecule type" value="Genomic_DNA"/>
</dbReference>
<dbReference type="Proteomes" id="UP000249633">
    <property type="component" value="Unassembled WGS sequence"/>
</dbReference>
<dbReference type="Gene3D" id="1.10.575.10">
    <property type="entry name" value="P1 Nuclease"/>
    <property type="match status" value="1"/>
</dbReference>
<evidence type="ECO:0000256" key="1">
    <source>
        <dbReference type="ARBA" id="ARBA00022722"/>
    </source>
</evidence>
<dbReference type="AlphaFoldDB" id="A0A2W5DEI5"/>
<proteinExistence type="predicted"/>
<keyword evidence="2" id="KW-0479">Metal-binding</keyword>
<dbReference type="GO" id="GO:0046872">
    <property type="term" value="F:metal ion binding"/>
    <property type="evidence" value="ECO:0007669"/>
    <property type="project" value="UniProtKB-KW"/>
</dbReference>
<organism evidence="7 8">
    <name type="scientific">Roseateles depolymerans</name>
    <dbReference type="NCBI Taxonomy" id="76731"/>
    <lineage>
        <taxon>Bacteria</taxon>
        <taxon>Pseudomonadati</taxon>
        <taxon>Pseudomonadota</taxon>
        <taxon>Betaproteobacteria</taxon>
        <taxon>Burkholderiales</taxon>
        <taxon>Sphaerotilaceae</taxon>
        <taxon>Roseateles</taxon>
    </lineage>
</organism>
<keyword evidence="5" id="KW-1015">Disulfide bond</keyword>
<comment type="caution">
    <text evidence="7">The sequence shown here is derived from an EMBL/GenBank/DDBJ whole genome shotgun (WGS) entry which is preliminary data.</text>
</comment>
<evidence type="ECO:0000256" key="5">
    <source>
        <dbReference type="ARBA" id="ARBA00023157"/>
    </source>
</evidence>
<evidence type="ECO:0000256" key="4">
    <source>
        <dbReference type="ARBA" id="ARBA00022801"/>
    </source>
</evidence>
<evidence type="ECO:0000256" key="2">
    <source>
        <dbReference type="ARBA" id="ARBA00022723"/>
    </source>
</evidence>
<evidence type="ECO:0000256" key="3">
    <source>
        <dbReference type="ARBA" id="ARBA00022759"/>
    </source>
</evidence>
<dbReference type="PANTHER" id="PTHR33146">
    <property type="entry name" value="ENDONUCLEASE 4"/>
    <property type="match status" value="1"/>
</dbReference>
<accession>A0A2W5DEI5</accession>
<evidence type="ECO:0000256" key="6">
    <source>
        <dbReference type="ARBA" id="ARBA00023180"/>
    </source>
</evidence>
<dbReference type="SUPFAM" id="SSF48537">
    <property type="entry name" value="Phospholipase C/P1 nuclease"/>
    <property type="match status" value="1"/>
</dbReference>
<evidence type="ECO:0008006" key="9">
    <source>
        <dbReference type="Google" id="ProtNLM"/>
    </source>
</evidence>
<dbReference type="GO" id="GO:0003676">
    <property type="term" value="F:nucleic acid binding"/>
    <property type="evidence" value="ECO:0007669"/>
    <property type="project" value="InterPro"/>
</dbReference>
<protein>
    <recommendedName>
        <fullName evidence="9">Endonuclease</fullName>
    </recommendedName>
</protein>
<dbReference type="CDD" id="cd11010">
    <property type="entry name" value="S1-P1_nuclease"/>
    <property type="match status" value="1"/>
</dbReference>
<dbReference type="GO" id="GO:0016788">
    <property type="term" value="F:hydrolase activity, acting on ester bonds"/>
    <property type="evidence" value="ECO:0007669"/>
    <property type="project" value="InterPro"/>
</dbReference>
<evidence type="ECO:0000313" key="8">
    <source>
        <dbReference type="Proteomes" id="UP000249633"/>
    </source>
</evidence>
<dbReference type="PANTHER" id="PTHR33146:SF26">
    <property type="entry name" value="ENDONUCLEASE 4"/>
    <property type="match status" value="1"/>
</dbReference>
<gene>
    <name evidence="7" type="ORF">DI603_19700</name>
</gene>